<dbReference type="InterPro" id="IPR035093">
    <property type="entry name" value="RelE/ParE_toxin_dom_sf"/>
</dbReference>
<accession>A0A1X1CUF6</accession>
<sequence length="112" mass="13114">MMRQFQIVIAPMAEWTLKDIESYKMGTIGAKLAAGFVDKLLIDALAAIMQDPLRYRFSHLLSQRGLNLRERLDPDSEYRVLYDFDGETVQILMFLSMKQDFVTTLYRFQILK</sequence>
<evidence type="ECO:0008006" key="3">
    <source>
        <dbReference type="Google" id="ProtNLM"/>
    </source>
</evidence>
<protein>
    <recommendedName>
        <fullName evidence="3">Type II toxin-antitoxin system RelE/ParE family toxin</fullName>
    </recommendedName>
</protein>
<proteinExistence type="predicted"/>
<organism evidence="1 2">
    <name type="scientific">Pantoea rwandensis</name>
    <dbReference type="NCBI Taxonomy" id="1076550"/>
    <lineage>
        <taxon>Bacteria</taxon>
        <taxon>Pseudomonadati</taxon>
        <taxon>Pseudomonadota</taxon>
        <taxon>Gammaproteobacteria</taxon>
        <taxon>Enterobacterales</taxon>
        <taxon>Erwiniaceae</taxon>
        <taxon>Pantoea</taxon>
    </lineage>
</organism>
<dbReference type="EMBL" id="MLFR01000019">
    <property type="protein sequence ID" value="ORM67941.1"/>
    <property type="molecule type" value="Genomic_DNA"/>
</dbReference>
<dbReference type="Proteomes" id="UP000193558">
    <property type="component" value="Unassembled WGS sequence"/>
</dbReference>
<evidence type="ECO:0000313" key="1">
    <source>
        <dbReference type="EMBL" id="ORM67941.1"/>
    </source>
</evidence>
<gene>
    <name evidence="1" type="ORF">HA51_17150</name>
</gene>
<name>A0A1X1CUF6_9GAMM</name>
<dbReference type="OrthoDB" id="6624073at2"/>
<reference evidence="1 2" key="1">
    <citation type="journal article" date="2017" name="Antonie Van Leeuwenhoek">
        <title>Phylogenomic resolution of the bacterial genus Pantoea and its relationship with Erwinia and Tatumella.</title>
        <authorList>
            <person name="Palmer M."/>
            <person name="Steenkamp E.T."/>
            <person name="Coetzee M.P."/>
            <person name="Chan W.Y."/>
            <person name="van Zyl E."/>
            <person name="De Maayer P."/>
            <person name="Coutinho T.A."/>
            <person name="Blom J."/>
            <person name="Smits T.H."/>
            <person name="Duffy B."/>
            <person name="Venter S.N."/>
        </authorList>
    </citation>
    <scope>NUCLEOTIDE SEQUENCE [LARGE SCALE GENOMIC DNA]</scope>
    <source>
        <strain evidence="1 2">LMG 26275</strain>
    </source>
</reference>
<dbReference type="AlphaFoldDB" id="A0A1X1CUF6"/>
<evidence type="ECO:0000313" key="2">
    <source>
        <dbReference type="Proteomes" id="UP000193558"/>
    </source>
</evidence>
<comment type="caution">
    <text evidence="1">The sequence shown here is derived from an EMBL/GenBank/DDBJ whole genome shotgun (WGS) entry which is preliminary data.</text>
</comment>
<dbReference type="RefSeq" id="WP_084935857.1">
    <property type="nucleotide sequence ID" value="NZ_MLFR01000019.1"/>
</dbReference>
<dbReference type="Gene3D" id="3.30.2310.20">
    <property type="entry name" value="RelE-like"/>
    <property type="match status" value="1"/>
</dbReference>